<keyword evidence="2" id="KW-1185">Reference proteome</keyword>
<reference evidence="1 2" key="1">
    <citation type="submission" date="2018-07" db="EMBL/GenBank/DDBJ databases">
        <title>Genomic Encyclopedia of Type Strains, Phase IV (KMG-IV): sequencing the most valuable type-strain genomes for metagenomic binning, comparative biology and taxonomic classification.</title>
        <authorList>
            <person name="Goeker M."/>
        </authorList>
    </citation>
    <scope>NUCLEOTIDE SEQUENCE [LARGE SCALE GENOMIC DNA]</scope>
    <source>
        <strain evidence="1 2">DSM 44290</strain>
    </source>
</reference>
<proteinExistence type="predicted"/>
<protein>
    <submittedName>
        <fullName evidence="1">Uncharacterized protein</fullName>
    </submittedName>
</protein>
<dbReference type="AlphaFoldDB" id="A0A370IBR9"/>
<name>A0A370IBR9_9NOCA</name>
<dbReference type="Proteomes" id="UP000254869">
    <property type="component" value="Unassembled WGS sequence"/>
</dbReference>
<evidence type="ECO:0000313" key="2">
    <source>
        <dbReference type="Proteomes" id="UP000254869"/>
    </source>
</evidence>
<dbReference type="RefSeq" id="WP_067992851.1">
    <property type="nucleotide sequence ID" value="NZ_QQBC01000002.1"/>
</dbReference>
<dbReference type="STRING" id="1210086.GCA_001613105_01143"/>
<accession>A0A370IBR9</accession>
<evidence type="ECO:0000313" key="1">
    <source>
        <dbReference type="EMBL" id="RDI68166.1"/>
    </source>
</evidence>
<dbReference type="EMBL" id="QQBC01000002">
    <property type="protein sequence ID" value="RDI68166.1"/>
    <property type="molecule type" value="Genomic_DNA"/>
</dbReference>
<gene>
    <name evidence="1" type="ORF">DFR76_102567</name>
</gene>
<comment type="caution">
    <text evidence="1">The sequence shown here is derived from an EMBL/GenBank/DDBJ whole genome shotgun (WGS) entry which is preliminary data.</text>
</comment>
<sequence length="127" mass="13888">MTTTPHHPYLRIPIDADQGFPQALRISLGQRIYVLSAHVNVTDEELLRATTPLRLPCPGAFLALEVSAEETTGTRVLFRRKVVPDLEYEAQELALLFTDLSVDPRNINGSGAYGSSVVGGVALRWAS</sequence>
<organism evidence="1 2">
    <name type="scientific">Nocardia pseudobrasiliensis</name>
    <dbReference type="NCBI Taxonomy" id="45979"/>
    <lineage>
        <taxon>Bacteria</taxon>
        <taxon>Bacillati</taxon>
        <taxon>Actinomycetota</taxon>
        <taxon>Actinomycetes</taxon>
        <taxon>Mycobacteriales</taxon>
        <taxon>Nocardiaceae</taxon>
        <taxon>Nocardia</taxon>
    </lineage>
</organism>